<reference evidence="1 2" key="1">
    <citation type="submission" date="2017-03" db="EMBL/GenBank/DDBJ databases">
        <authorList>
            <person name="Afonso C.L."/>
            <person name="Miller P.J."/>
            <person name="Scott M.A."/>
            <person name="Spackman E."/>
            <person name="Goraichik I."/>
            <person name="Dimitrov K.M."/>
            <person name="Suarez D.L."/>
            <person name="Swayne D.E."/>
        </authorList>
    </citation>
    <scope>NUCLEOTIDE SEQUENCE [LARGE SCALE GENOMIC DNA]</scope>
    <source>
        <strain evidence="1 2">CECT 7450</strain>
    </source>
</reference>
<organism evidence="1 2">
    <name type="scientific">Roseovarius albus</name>
    <dbReference type="NCBI Taxonomy" id="1247867"/>
    <lineage>
        <taxon>Bacteria</taxon>
        <taxon>Pseudomonadati</taxon>
        <taxon>Pseudomonadota</taxon>
        <taxon>Alphaproteobacteria</taxon>
        <taxon>Rhodobacterales</taxon>
        <taxon>Roseobacteraceae</taxon>
        <taxon>Roseovarius</taxon>
    </lineage>
</organism>
<sequence>MGFGHSLLSNQEGGVFAKGISRKEMKALELTKIFPSISLPQDISADGDHITVGDAQFVIRKGKVKNKEHIPDIGQGRFLAIGASGGSEAQVQIISEIDDFVEAVNKNANEFWVVYNDGHLDCQVIPSCAGTPKLFVLGEHNEPVAVRTGNGTLNIKSAELTEKLTLMASKN</sequence>
<accession>A0A1X6ZYW4</accession>
<name>A0A1X6ZYW4_9RHOB</name>
<gene>
    <name evidence="1" type="ORF">ROA7450_03476</name>
</gene>
<dbReference type="AlphaFoldDB" id="A0A1X6ZYW4"/>
<dbReference type="Proteomes" id="UP000193061">
    <property type="component" value="Unassembled WGS sequence"/>
</dbReference>
<dbReference type="EMBL" id="FWFX01000013">
    <property type="protein sequence ID" value="SLN65645.1"/>
    <property type="molecule type" value="Genomic_DNA"/>
</dbReference>
<evidence type="ECO:0000313" key="2">
    <source>
        <dbReference type="Proteomes" id="UP000193061"/>
    </source>
</evidence>
<keyword evidence="2" id="KW-1185">Reference proteome</keyword>
<evidence type="ECO:0000313" key="1">
    <source>
        <dbReference type="EMBL" id="SLN65645.1"/>
    </source>
</evidence>
<dbReference type="RefSeq" id="WP_085807146.1">
    <property type="nucleotide sequence ID" value="NZ_FWFX01000013.1"/>
</dbReference>
<proteinExistence type="predicted"/>
<protein>
    <submittedName>
        <fullName evidence="1">Uncharacterized protein</fullName>
    </submittedName>
</protein>